<proteinExistence type="predicted"/>
<dbReference type="EMBL" id="KV418046">
    <property type="protein sequence ID" value="KZP03537.1"/>
    <property type="molecule type" value="Genomic_DNA"/>
</dbReference>
<feature type="non-terminal residue" evidence="1">
    <location>
        <position position="1"/>
    </location>
</feature>
<keyword evidence="2" id="KW-1185">Reference proteome</keyword>
<accession>A0A167U2R2</accession>
<name>A0A167U2R2_9AGAM</name>
<gene>
    <name evidence="1" type="ORF">FIBSPDRAFT_879370</name>
</gene>
<dbReference type="AlphaFoldDB" id="A0A167U2R2"/>
<protein>
    <submittedName>
        <fullName evidence="1">Uncharacterized protein</fullName>
    </submittedName>
</protein>
<evidence type="ECO:0000313" key="1">
    <source>
        <dbReference type="EMBL" id="KZP03537.1"/>
    </source>
</evidence>
<evidence type="ECO:0000313" key="2">
    <source>
        <dbReference type="Proteomes" id="UP000076532"/>
    </source>
</evidence>
<dbReference type="Proteomes" id="UP000076532">
    <property type="component" value="Unassembled WGS sequence"/>
</dbReference>
<reference evidence="1 2" key="1">
    <citation type="journal article" date="2016" name="Mol. Biol. Evol.">
        <title>Comparative Genomics of Early-Diverging Mushroom-Forming Fungi Provides Insights into the Origins of Lignocellulose Decay Capabilities.</title>
        <authorList>
            <person name="Nagy L.G."/>
            <person name="Riley R."/>
            <person name="Tritt A."/>
            <person name="Adam C."/>
            <person name="Daum C."/>
            <person name="Floudas D."/>
            <person name="Sun H."/>
            <person name="Yadav J.S."/>
            <person name="Pangilinan J."/>
            <person name="Larsson K.H."/>
            <person name="Matsuura K."/>
            <person name="Barry K."/>
            <person name="Labutti K."/>
            <person name="Kuo R."/>
            <person name="Ohm R.A."/>
            <person name="Bhattacharya S.S."/>
            <person name="Shirouzu T."/>
            <person name="Yoshinaga Y."/>
            <person name="Martin F.M."/>
            <person name="Grigoriev I.V."/>
            <person name="Hibbett D.S."/>
        </authorList>
    </citation>
    <scope>NUCLEOTIDE SEQUENCE [LARGE SCALE GENOMIC DNA]</scope>
    <source>
        <strain evidence="1 2">CBS 109695</strain>
    </source>
</reference>
<organism evidence="1 2">
    <name type="scientific">Athelia psychrophila</name>
    <dbReference type="NCBI Taxonomy" id="1759441"/>
    <lineage>
        <taxon>Eukaryota</taxon>
        <taxon>Fungi</taxon>
        <taxon>Dikarya</taxon>
        <taxon>Basidiomycota</taxon>
        <taxon>Agaricomycotina</taxon>
        <taxon>Agaricomycetes</taxon>
        <taxon>Agaricomycetidae</taxon>
        <taxon>Atheliales</taxon>
        <taxon>Atheliaceae</taxon>
        <taxon>Athelia</taxon>
    </lineage>
</organism>
<sequence length="60" mass="6797">ARPRTKMRLLSLKYAKFRTEMRSILGLKYAKNPDKDRGEFPGAFAATRVSRLCTAETSSC</sequence>